<evidence type="ECO:0000313" key="5">
    <source>
        <dbReference type="EMBL" id="QMU27490.1"/>
    </source>
</evidence>
<dbReference type="EMBL" id="CP055153">
    <property type="protein sequence ID" value="QMU27490.1"/>
    <property type="molecule type" value="Genomic_DNA"/>
</dbReference>
<comment type="similarity">
    <text evidence="1 3">Belongs to the thiolase-like superfamily. Beta-ketoacyl-ACP synthases family.</text>
</comment>
<evidence type="ECO:0000256" key="3">
    <source>
        <dbReference type="RuleBase" id="RU003694"/>
    </source>
</evidence>
<name>A0A7L7L3Y5_9BACT</name>
<dbReference type="KEGG" id="add:HUW48_05310"/>
<dbReference type="PANTHER" id="PTHR11712:SF347">
    <property type="entry name" value="BETA KETOACYL-ACYL CARRIER PROTEIN SYNTHASE"/>
    <property type="match status" value="1"/>
</dbReference>
<reference evidence="5 6" key="1">
    <citation type="submission" date="2020-08" db="EMBL/GenBank/DDBJ databases">
        <title>Adhaeribacter dokdonensis sp. nov., isolated from the rhizosphere of Elymus tsukushiensis, a plant native to the Dokdo Islands, Republic of Korea.</title>
        <authorList>
            <person name="Ghim S.Y."/>
        </authorList>
    </citation>
    <scope>NUCLEOTIDE SEQUENCE [LARGE SCALE GENOMIC DNA]</scope>
    <source>
        <strain evidence="5 6">KUDC8001</strain>
    </source>
</reference>
<sequence>MTQKSYITLKGLGSISPLGATPQEVNKAYLDAASRIYLKIFKNYPAPAAALSPETEDHVTALRQENKMYKNLDRTVLLAMHAARQAITQAGWHAENEIAVNIGSSRGATGLMEQYLEDFRNNPAQLSSQTSPTTTLGNISSWVANDLQTEGPVISHSVTCSTALQAIANGFAWLQSGMATRFLAGAAEAPLTPFTVAQMQAIGIYAKEPVHNYWCRPLNAEKQNTFVLGEGAALFALERNSENQLTIDSILLEAIGFGFEKITSKTGISREGLNFQKAMGGALQQLPAYDQTIDAIVLHAPGTAAGDAAEITAIKAVFGENIPVLTSNKLLIGHTLGASAALSLEYALWILENQKILKFPYPVFIPEQQNPKVIRRVLLLAAGFGGNASALIIRKGI</sequence>
<dbReference type="InterPro" id="IPR016039">
    <property type="entry name" value="Thiolase-like"/>
</dbReference>
<keyword evidence="6" id="KW-1185">Reference proteome</keyword>
<dbReference type="Proteomes" id="UP000514509">
    <property type="component" value="Chromosome"/>
</dbReference>
<dbReference type="InterPro" id="IPR020841">
    <property type="entry name" value="PKS_Beta-ketoAc_synthase_dom"/>
</dbReference>
<dbReference type="InterPro" id="IPR014031">
    <property type="entry name" value="Ketoacyl_synth_C"/>
</dbReference>
<gene>
    <name evidence="5" type="ORF">HUW48_05310</name>
</gene>
<dbReference type="SUPFAM" id="SSF53901">
    <property type="entry name" value="Thiolase-like"/>
    <property type="match status" value="1"/>
</dbReference>
<dbReference type="PANTHER" id="PTHR11712">
    <property type="entry name" value="POLYKETIDE SYNTHASE-RELATED"/>
    <property type="match status" value="1"/>
</dbReference>
<protein>
    <submittedName>
        <fullName evidence="5">Beta-ketoacyl-ACP reductase</fullName>
    </submittedName>
</protein>
<evidence type="ECO:0000256" key="1">
    <source>
        <dbReference type="ARBA" id="ARBA00008467"/>
    </source>
</evidence>
<dbReference type="GO" id="GO:0004315">
    <property type="term" value="F:3-oxoacyl-[acyl-carrier-protein] synthase activity"/>
    <property type="evidence" value="ECO:0007669"/>
    <property type="project" value="TreeGrafter"/>
</dbReference>
<accession>A0A7L7L3Y5</accession>
<dbReference type="GO" id="GO:0006633">
    <property type="term" value="P:fatty acid biosynthetic process"/>
    <property type="evidence" value="ECO:0007669"/>
    <property type="project" value="TreeGrafter"/>
</dbReference>
<feature type="domain" description="Ketosynthase family 3 (KS3)" evidence="4">
    <location>
        <begin position="4"/>
        <end position="395"/>
    </location>
</feature>
<keyword evidence="2 3" id="KW-0808">Transferase</keyword>
<dbReference type="Pfam" id="PF02801">
    <property type="entry name" value="Ketoacyl-synt_C"/>
    <property type="match status" value="1"/>
</dbReference>
<dbReference type="AlphaFoldDB" id="A0A7L7L3Y5"/>
<dbReference type="Pfam" id="PF00109">
    <property type="entry name" value="ketoacyl-synt"/>
    <property type="match status" value="1"/>
</dbReference>
<dbReference type="Gene3D" id="3.40.47.10">
    <property type="match status" value="2"/>
</dbReference>
<proteinExistence type="inferred from homology"/>
<dbReference type="PROSITE" id="PS52004">
    <property type="entry name" value="KS3_2"/>
    <property type="match status" value="1"/>
</dbReference>
<evidence type="ECO:0000313" key="6">
    <source>
        <dbReference type="Proteomes" id="UP000514509"/>
    </source>
</evidence>
<organism evidence="5 6">
    <name type="scientific">Adhaeribacter radiodurans</name>
    <dbReference type="NCBI Taxonomy" id="2745197"/>
    <lineage>
        <taxon>Bacteria</taxon>
        <taxon>Pseudomonadati</taxon>
        <taxon>Bacteroidota</taxon>
        <taxon>Cytophagia</taxon>
        <taxon>Cytophagales</taxon>
        <taxon>Hymenobacteraceae</taxon>
        <taxon>Adhaeribacter</taxon>
    </lineage>
</organism>
<dbReference type="InterPro" id="IPR014030">
    <property type="entry name" value="Ketoacyl_synth_N"/>
</dbReference>
<evidence type="ECO:0000259" key="4">
    <source>
        <dbReference type="PROSITE" id="PS52004"/>
    </source>
</evidence>
<dbReference type="RefSeq" id="WP_182414685.1">
    <property type="nucleotide sequence ID" value="NZ_CP055153.1"/>
</dbReference>
<dbReference type="InterPro" id="IPR000794">
    <property type="entry name" value="Beta-ketoacyl_synthase"/>
</dbReference>
<evidence type="ECO:0000256" key="2">
    <source>
        <dbReference type="ARBA" id="ARBA00022679"/>
    </source>
</evidence>